<feature type="compositionally biased region" description="Basic residues" evidence="1">
    <location>
        <begin position="244"/>
        <end position="260"/>
    </location>
</feature>
<feature type="chain" id="PRO_5046506983" description="DUF4468 domain-containing protein" evidence="2">
    <location>
        <begin position="23"/>
        <end position="260"/>
    </location>
</feature>
<proteinExistence type="predicted"/>
<reference evidence="3" key="1">
    <citation type="submission" date="2022-01" db="EMBL/GenBank/DDBJ databases">
        <authorList>
            <person name="Jo J.-H."/>
            <person name="Im W.-T."/>
        </authorList>
    </citation>
    <scope>NUCLEOTIDE SEQUENCE</scope>
    <source>
        <strain evidence="3">NA20</strain>
    </source>
</reference>
<dbReference type="Proteomes" id="UP001165367">
    <property type="component" value="Unassembled WGS sequence"/>
</dbReference>
<accession>A0ABS9KXM0</accession>
<name>A0ABS9KXM0_9BACT</name>
<keyword evidence="4" id="KW-1185">Reference proteome</keyword>
<comment type="caution">
    <text evidence="3">The sequence shown here is derived from an EMBL/GenBank/DDBJ whole genome shotgun (WGS) entry which is preliminary data.</text>
</comment>
<organism evidence="3 4">
    <name type="scientific">Terrimonas ginsenosidimutans</name>
    <dbReference type="NCBI Taxonomy" id="2908004"/>
    <lineage>
        <taxon>Bacteria</taxon>
        <taxon>Pseudomonadati</taxon>
        <taxon>Bacteroidota</taxon>
        <taxon>Chitinophagia</taxon>
        <taxon>Chitinophagales</taxon>
        <taxon>Chitinophagaceae</taxon>
        <taxon>Terrimonas</taxon>
    </lineage>
</organism>
<evidence type="ECO:0000256" key="2">
    <source>
        <dbReference type="SAM" id="SignalP"/>
    </source>
</evidence>
<evidence type="ECO:0008006" key="5">
    <source>
        <dbReference type="Google" id="ProtNLM"/>
    </source>
</evidence>
<feature type="region of interest" description="Disordered" evidence="1">
    <location>
        <begin position="237"/>
        <end position="260"/>
    </location>
</feature>
<evidence type="ECO:0000313" key="3">
    <source>
        <dbReference type="EMBL" id="MCG2617129.1"/>
    </source>
</evidence>
<sequence length="260" mass="30323">MIKCYRQLKIIVCLSASLTAKAQTGFSGKFLTEVGEYYNQGKDTIFYGKTMSWLADSMLIREISTSVIRTEKNTTRMSVRVDRVIFIDYRTKALFEYSGFSDTARLMGSHFLYDTFRLTTGYPFDIKDEDAKYSPRLAQQLDDTLIDNIKYHRYLEKFDSLNVSLNNVFYTDCESSPAITMLPKHAMKFGCPVLMATSSTDVELRRPYMFTKRTLERDYLTPEEQKIFEAWRKYAEEHPVKPSLPKKKPKSKKRKKPSDK</sequence>
<evidence type="ECO:0000313" key="4">
    <source>
        <dbReference type="Proteomes" id="UP001165367"/>
    </source>
</evidence>
<gene>
    <name evidence="3" type="ORF">LZZ85_22730</name>
</gene>
<evidence type="ECO:0000256" key="1">
    <source>
        <dbReference type="SAM" id="MobiDB-lite"/>
    </source>
</evidence>
<feature type="signal peptide" evidence="2">
    <location>
        <begin position="1"/>
        <end position="22"/>
    </location>
</feature>
<keyword evidence="2" id="KW-0732">Signal</keyword>
<dbReference type="RefSeq" id="WP_237875666.1">
    <property type="nucleotide sequence ID" value="NZ_JAKLTR010000018.1"/>
</dbReference>
<protein>
    <recommendedName>
        <fullName evidence="5">DUF4468 domain-containing protein</fullName>
    </recommendedName>
</protein>
<dbReference type="EMBL" id="JAKLTR010000018">
    <property type="protein sequence ID" value="MCG2617129.1"/>
    <property type="molecule type" value="Genomic_DNA"/>
</dbReference>